<keyword evidence="2" id="KW-1185">Reference proteome</keyword>
<proteinExistence type="predicted"/>
<evidence type="ECO:0008006" key="3">
    <source>
        <dbReference type="Google" id="ProtNLM"/>
    </source>
</evidence>
<accession>A0ABS4HRC5</accession>
<name>A0ABS4HRC5_9BACL</name>
<dbReference type="EMBL" id="JAGGKV010000001">
    <property type="protein sequence ID" value="MBP1961169.1"/>
    <property type="molecule type" value="Genomic_DNA"/>
</dbReference>
<reference evidence="1 2" key="1">
    <citation type="submission" date="2021-03" db="EMBL/GenBank/DDBJ databases">
        <title>Genomic Encyclopedia of Type Strains, Phase IV (KMG-IV): sequencing the most valuable type-strain genomes for metagenomic binning, comparative biology and taxonomic classification.</title>
        <authorList>
            <person name="Goeker M."/>
        </authorList>
    </citation>
    <scope>NUCLEOTIDE SEQUENCE [LARGE SCALE GENOMIC DNA]</scope>
    <source>
        <strain evidence="1 2">DSM 24950</strain>
    </source>
</reference>
<evidence type="ECO:0000313" key="1">
    <source>
        <dbReference type="EMBL" id="MBP1961169.1"/>
    </source>
</evidence>
<protein>
    <recommendedName>
        <fullName evidence="3">DUF5348 domain-containing protein</fullName>
    </recommendedName>
</protein>
<comment type="caution">
    <text evidence="1">The sequence shown here is derived from an EMBL/GenBank/DDBJ whole genome shotgun (WGS) entry which is preliminary data.</text>
</comment>
<sequence length="60" mass="6872">MEFTIIEGGIYEDTSFRYNTGDVVRVILDEQQPVFYGYIFTINDGPMKLLRSPHLISSAI</sequence>
<organism evidence="1 2">
    <name type="scientific">Paenibacillus aceris</name>
    <dbReference type="NCBI Taxonomy" id="869555"/>
    <lineage>
        <taxon>Bacteria</taxon>
        <taxon>Bacillati</taxon>
        <taxon>Bacillota</taxon>
        <taxon>Bacilli</taxon>
        <taxon>Bacillales</taxon>
        <taxon>Paenibacillaceae</taxon>
        <taxon>Paenibacillus</taxon>
    </lineage>
</organism>
<evidence type="ECO:0000313" key="2">
    <source>
        <dbReference type="Proteomes" id="UP001519344"/>
    </source>
</evidence>
<dbReference type="Proteomes" id="UP001519344">
    <property type="component" value="Unassembled WGS sequence"/>
</dbReference>
<gene>
    <name evidence="1" type="ORF">J2Z65_000363</name>
</gene>